<dbReference type="Gene3D" id="3.20.170.30">
    <property type="match status" value="1"/>
</dbReference>
<dbReference type="InterPro" id="IPR042081">
    <property type="entry name" value="RNA_2'-PTrans_C"/>
</dbReference>
<dbReference type="EMBL" id="QROY01000035">
    <property type="protein sequence ID" value="RHL64074.1"/>
    <property type="molecule type" value="Genomic_DNA"/>
</dbReference>
<dbReference type="GO" id="GO:0016740">
    <property type="term" value="F:transferase activity"/>
    <property type="evidence" value="ECO:0007669"/>
    <property type="project" value="UniProtKB-KW"/>
</dbReference>
<dbReference type="AlphaFoldDB" id="A0A415M6L2"/>
<evidence type="ECO:0000313" key="1">
    <source>
        <dbReference type="EMBL" id="RHL64074.1"/>
    </source>
</evidence>
<protein>
    <submittedName>
        <fullName evidence="1">RNA--NAD 2'-phosphotransferase</fullName>
    </submittedName>
</protein>
<comment type="caution">
    <text evidence="1">The sequence shown here is derived from an EMBL/GenBank/DDBJ whole genome shotgun (WGS) entry which is preliminary data.</text>
</comment>
<name>A0A415M6L2_9FIRM</name>
<dbReference type="SUPFAM" id="SSF56399">
    <property type="entry name" value="ADP-ribosylation"/>
    <property type="match status" value="1"/>
</dbReference>
<gene>
    <name evidence="1" type="ORF">DW007_15945</name>
</gene>
<proteinExistence type="predicted"/>
<sequence>HGKPVVYRVAAGKMADEGYEFFLSVNGVWLVKAVPAEYLSKL</sequence>
<feature type="non-terminal residue" evidence="1">
    <location>
        <position position="1"/>
    </location>
</feature>
<reference evidence="1 2" key="1">
    <citation type="submission" date="2018-08" db="EMBL/GenBank/DDBJ databases">
        <title>A genome reference for cultivated species of the human gut microbiota.</title>
        <authorList>
            <person name="Zou Y."/>
            <person name="Xue W."/>
            <person name="Luo G."/>
        </authorList>
    </citation>
    <scope>NUCLEOTIDE SEQUENCE [LARGE SCALE GENOMIC DNA]</scope>
    <source>
        <strain evidence="1 2">AF36-7BH</strain>
    </source>
</reference>
<evidence type="ECO:0000313" key="2">
    <source>
        <dbReference type="Proteomes" id="UP000285201"/>
    </source>
</evidence>
<accession>A0A415M6L2</accession>
<organism evidence="1 2">
    <name type="scientific">Lachnospira eligens</name>
    <dbReference type="NCBI Taxonomy" id="39485"/>
    <lineage>
        <taxon>Bacteria</taxon>
        <taxon>Bacillati</taxon>
        <taxon>Bacillota</taxon>
        <taxon>Clostridia</taxon>
        <taxon>Lachnospirales</taxon>
        <taxon>Lachnospiraceae</taxon>
        <taxon>Lachnospira</taxon>
    </lineage>
</organism>
<keyword evidence="1" id="KW-0808">Transferase</keyword>
<dbReference type="Proteomes" id="UP000285201">
    <property type="component" value="Unassembled WGS sequence"/>
</dbReference>